<evidence type="ECO:0000256" key="1">
    <source>
        <dbReference type="ARBA" id="ARBA00022741"/>
    </source>
</evidence>
<protein>
    <submittedName>
        <fullName evidence="10">NTP-binding protein</fullName>
    </submittedName>
</protein>
<keyword evidence="2" id="KW-0227">DNA damage</keyword>
<dbReference type="GO" id="GO:0005524">
    <property type="term" value="F:ATP binding"/>
    <property type="evidence" value="ECO:0007669"/>
    <property type="project" value="UniProtKB-KW"/>
</dbReference>
<dbReference type="GeneID" id="78391662"/>
<feature type="compositionally biased region" description="Basic and acidic residues" evidence="8">
    <location>
        <begin position="483"/>
        <end position="514"/>
    </location>
</feature>
<dbReference type="GO" id="GO:0004386">
    <property type="term" value="F:helicase activity"/>
    <property type="evidence" value="ECO:0007669"/>
    <property type="project" value="UniProtKB-KW"/>
</dbReference>
<dbReference type="Pfam" id="PF13479">
    <property type="entry name" value="AAA_24"/>
    <property type="match status" value="1"/>
</dbReference>
<feature type="compositionally biased region" description="Basic residues" evidence="8">
    <location>
        <begin position="536"/>
        <end position="548"/>
    </location>
</feature>
<evidence type="ECO:0000256" key="6">
    <source>
        <dbReference type="ARBA" id="ARBA00023125"/>
    </source>
</evidence>
<dbReference type="InterPro" id="IPR038726">
    <property type="entry name" value="PDDEXK_AddAB-type"/>
</dbReference>
<keyword evidence="7" id="KW-0234">DNA repair</keyword>
<keyword evidence="4" id="KW-0347">Helicase</keyword>
<keyword evidence="1" id="KW-0547">Nucleotide-binding</keyword>
<evidence type="ECO:0000259" key="9">
    <source>
        <dbReference type="Pfam" id="PF12705"/>
    </source>
</evidence>
<evidence type="ECO:0000256" key="3">
    <source>
        <dbReference type="ARBA" id="ARBA00022801"/>
    </source>
</evidence>
<evidence type="ECO:0000313" key="11">
    <source>
        <dbReference type="Proteomes" id="UP000237883"/>
    </source>
</evidence>
<reference evidence="11" key="1">
    <citation type="submission" date="2018-02" db="EMBL/GenBank/DDBJ databases">
        <authorList>
            <person name="Holder M.E."/>
            <person name="Ajami N.J."/>
            <person name="Petrosino J.F."/>
        </authorList>
    </citation>
    <scope>NUCLEOTIDE SEQUENCE [LARGE SCALE GENOMIC DNA]</scope>
    <source>
        <strain evidence="11">CCUG 47132</strain>
    </source>
</reference>
<dbReference type="EMBL" id="CP027228">
    <property type="protein sequence ID" value="AVM48280.1"/>
    <property type="molecule type" value="Genomic_DNA"/>
</dbReference>
<feature type="compositionally biased region" description="Acidic residues" evidence="8">
    <location>
        <begin position="515"/>
        <end position="532"/>
    </location>
</feature>
<feature type="domain" description="PD-(D/E)XK endonuclease-like" evidence="9">
    <location>
        <begin position="6"/>
        <end position="234"/>
    </location>
</feature>
<keyword evidence="5" id="KW-0067">ATP-binding</keyword>
<keyword evidence="11" id="KW-1185">Reference proteome</keyword>
<evidence type="ECO:0000256" key="2">
    <source>
        <dbReference type="ARBA" id="ARBA00022763"/>
    </source>
</evidence>
<dbReference type="OrthoDB" id="5413799at2"/>
<sequence length="548" mass="64610">MKIHFSTVEQFENCEMRYKLQYIDNIEIIDSDDPQNPLRIGTALHRAMEVDSETAIKEYLMSYPIITDKHIDEVIKLEYWIPKIKKIVPDGLHEVNFSNDWYEGTADLLVPCGNGQYDLYDYKYSNNVDHYMESRQLHVYKYFIKEILNIDIRNMYFVFVPKTNIRLKKTETLKDFRSRIIDELSKLDITIKEVKYQENKVIDFLKSTIRLERTEEFEKVQSYLCDWCEYRELCMEGVNYMILPKAERREVGTATKRKLWLYGGAFSGKTTFMDSAPMPINLNTDGNVQFVTMQYLPIKDTYEGRIKVLAWENFKNAIGELEKNDNNFKTIVVDLLEDTYESCRLYMYDKLGIDHESDDSFRAWDKVRTEFLSTIRRLMNLDYENIVLISHEDTSKDITKKTGDKITAIKPNIAEKVANKIAGMVDIVARVVVEDDGTRTLNFKSNEVVFGGGRLKNITHTSIPLDWSELCKVYDEANENVHKVDKTEESEKVEEPKRGRRKKEELEEEQHVQTEFEEIMDDIPEEVEEVEEEKPKRTRRTRRERNVG</sequence>
<dbReference type="InterPro" id="IPR011604">
    <property type="entry name" value="PDDEXK-like_dom_sf"/>
</dbReference>
<evidence type="ECO:0000256" key="7">
    <source>
        <dbReference type="ARBA" id="ARBA00023204"/>
    </source>
</evidence>
<dbReference type="KEGG" id="mdv:C5Q96_05230"/>
<dbReference type="Gene3D" id="3.90.320.10">
    <property type="match status" value="1"/>
</dbReference>
<keyword evidence="3" id="KW-0378">Hydrolase</keyword>
<evidence type="ECO:0000256" key="8">
    <source>
        <dbReference type="SAM" id="MobiDB-lite"/>
    </source>
</evidence>
<evidence type="ECO:0000256" key="5">
    <source>
        <dbReference type="ARBA" id="ARBA00022840"/>
    </source>
</evidence>
<organism evidence="10 11">
    <name type="scientific">Mogibacterium diversum</name>
    <dbReference type="NCBI Taxonomy" id="114527"/>
    <lineage>
        <taxon>Bacteria</taxon>
        <taxon>Bacillati</taxon>
        <taxon>Bacillota</taxon>
        <taxon>Clostridia</taxon>
        <taxon>Peptostreptococcales</taxon>
        <taxon>Anaerovoracaceae</taxon>
        <taxon>Mogibacterium</taxon>
    </lineage>
</organism>
<feature type="region of interest" description="Disordered" evidence="8">
    <location>
        <begin position="483"/>
        <end position="548"/>
    </location>
</feature>
<dbReference type="AlphaFoldDB" id="A0A2S0L4R6"/>
<name>A0A2S0L4R6_9FIRM</name>
<dbReference type="RefSeq" id="WP_106057353.1">
    <property type="nucleotide sequence ID" value="NZ_CP027228.1"/>
</dbReference>
<evidence type="ECO:0000256" key="4">
    <source>
        <dbReference type="ARBA" id="ARBA00022806"/>
    </source>
</evidence>
<gene>
    <name evidence="10" type="ORF">C5Q96_05230</name>
</gene>
<dbReference type="GO" id="GO:0003677">
    <property type="term" value="F:DNA binding"/>
    <property type="evidence" value="ECO:0007669"/>
    <property type="project" value="UniProtKB-KW"/>
</dbReference>
<dbReference type="GO" id="GO:0016787">
    <property type="term" value="F:hydrolase activity"/>
    <property type="evidence" value="ECO:0007669"/>
    <property type="project" value="UniProtKB-KW"/>
</dbReference>
<accession>A0A2S0L4R6</accession>
<dbReference type="Proteomes" id="UP000237883">
    <property type="component" value="Chromosome"/>
</dbReference>
<proteinExistence type="predicted"/>
<dbReference type="Pfam" id="PF12705">
    <property type="entry name" value="PDDEXK_1"/>
    <property type="match status" value="1"/>
</dbReference>
<keyword evidence="6" id="KW-0238">DNA-binding</keyword>
<dbReference type="GO" id="GO:0006281">
    <property type="term" value="P:DNA repair"/>
    <property type="evidence" value="ECO:0007669"/>
    <property type="project" value="UniProtKB-KW"/>
</dbReference>
<evidence type="ECO:0000313" key="10">
    <source>
        <dbReference type="EMBL" id="AVM48280.1"/>
    </source>
</evidence>